<dbReference type="Pfam" id="PF03797">
    <property type="entry name" value="Autotransporter"/>
    <property type="match status" value="1"/>
</dbReference>
<evidence type="ECO:0000313" key="6">
    <source>
        <dbReference type="Proteomes" id="UP000000421"/>
    </source>
</evidence>
<dbReference type="PANTHER" id="PTHR35037:SF7">
    <property type="entry name" value="AUTOTRANSPORTER"/>
    <property type="match status" value="1"/>
</dbReference>
<dbReference type="EnsemblBacteria" id="CAF27359">
    <property type="protein sequence ID" value="CAF27359"/>
    <property type="gene ID" value="BH05510"/>
</dbReference>
<dbReference type="AlphaFoldDB" id="A0A0H3LXX9"/>
<evidence type="ECO:0000256" key="2">
    <source>
        <dbReference type="SAM" id="MobiDB-lite"/>
    </source>
</evidence>
<dbReference type="RefSeq" id="WP_011180481.1">
    <property type="nucleotide sequence ID" value="NC_005956.1"/>
</dbReference>
<evidence type="ECO:0000256" key="3">
    <source>
        <dbReference type="SAM" id="SignalP"/>
    </source>
</evidence>
<evidence type="ECO:0000259" key="4">
    <source>
        <dbReference type="PROSITE" id="PS51208"/>
    </source>
</evidence>
<dbReference type="NCBIfam" id="TIGR04415">
    <property type="entry name" value="O_hepto_targRPT"/>
    <property type="match status" value="2"/>
</dbReference>
<accession>A0A0H3LXX9</accession>
<keyword evidence="1 3" id="KW-0732">Signal</keyword>
<dbReference type="InterPro" id="IPR006315">
    <property type="entry name" value="OM_autotransptr_brl_dom"/>
</dbReference>
<dbReference type="SUPFAM" id="SSF103515">
    <property type="entry name" value="Autotransporter"/>
    <property type="match status" value="1"/>
</dbReference>
<proteinExistence type="predicted"/>
<dbReference type="PaxDb" id="283166-BH05510"/>
<dbReference type="Gene3D" id="2.160.20.20">
    <property type="match status" value="1"/>
</dbReference>
<dbReference type="EMBL" id="BX897699">
    <property type="protein sequence ID" value="CAF27359.1"/>
    <property type="molecule type" value="Genomic_DNA"/>
</dbReference>
<dbReference type="PROSITE" id="PS51208">
    <property type="entry name" value="AUTOTRANSPORTER"/>
    <property type="match status" value="1"/>
</dbReference>
<dbReference type="InterPro" id="IPR051551">
    <property type="entry name" value="Autotransporter_adhesion"/>
</dbReference>
<dbReference type="KEGG" id="bhe:BH05510"/>
<dbReference type="Gene3D" id="2.40.128.130">
    <property type="entry name" value="Autotransporter beta-domain"/>
    <property type="match status" value="1"/>
</dbReference>
<feature type="compositionally biased region" description="Polar residues" evidence="2">
    <location>
        <begin position="530"/>
        <end position="541"/>
    </location>
</feature>
<dbReference type="GeneID" id="92985208"/>
<dbReference type="InterPro" id="IPR004899">
    <property type="entry name" value="Pertactin_central"/>
</dbReference>
<dbReference type="NCBIfam" id="NF040482">
    <property type="entry name" value="auto_BafA_Cterm"/>
    <property type="match status" value="1"/>
</dbReference>
<dbReference type="PRINTS" id="PR01484">
    <property type="entry name" value="PRTACTNFAMLY"/>
</dbReference>
<dbReference type="InterPro" id="IPR011050">
    <property type="entry name" value="Pectin_lyase_fold/virulence"/>
</dbReference>
<dbReference type="PROSITE" id="PS51257">
    <property type="entry name" value="PROKAR_LIPOPROTEIN"/>
    <property type="match status" value="1"/>
</dbReference>
<dbReference type="NCBIfam" id="TIGR01414">
    <property type="entry name" value="autotrans_barl"/>
    <property type="match status" value="1"/>
</dbReference>
<feature type="chain" id="PRO_5030008365" description="Autotransporter domain-containing protein" evidence="3">
    <location>
        <begin position="25"/>
        <end position="874"/>
    </location>
</feature>
<protein>
    <recommendedName>
        <fullName evidence="4">Autotransporter domain-containing protein</fullName>
    </recommendedName>
</protein>
<feature type="region of interest" description="Disordered" evidence="2">
    <location>
        <begin position="437"/>
        <end position="541"/>
    </location>
</feature>
<dbReference type="SMR" id="A0A0H3LXX9"/>
<gene>
    <name evidence="5" type="ordered locus">BH05510</name>
</gene>
<reference evidence="5 6" key="1">
    <citation type="journal article" date="2004" name="Proc. Natl. Acad. Sci. U.S.A.">
        <title>The louse-borne human pathogen Bartonella quintana is a genomic derivative of the zoonotic agent Bartonella henselae.</title>
        <authorList>
            <person name="Alsmark U.C.M."/>
            <person name="Frank A.C."/>
            <person name="Karlberg E.O."/>
            <person name="Legault B.-A."/>
            <person name="Ardell D.H."/>
            <person name="Canbaeck B."/>
            <person name="Eriksson A.-S."/>
            <person name="Naeslund A.K."/>
            <person name="Handley S.A."/>
            <person name="Huvet M."/>
            <person name="La Scola B."/>
            <person name="Holmberg M."/>
            <person name="Andersson S.G.E."/>
        </authorList>
    </citation>
    <scope>NUCLEOTIDE SEQUENCE [LARGE SCALE GENOMIC DNA]</scope>
    <source>
        <strain evidence="6">ATCC 49882 / DSM 28221 / CCUG 30454 / Houston 1</strain>
    </source>
</reference>
<evidence type="ECO:0000313" key="5">
    <source>
        <dbReference type="EMBL" id="CAF27359.1"/>
    </source>
</evidence>
<evidence type="ECO:0000256" key="1">
    <source>
        <dbReference type="ARBA" id="ARBA00022729"/>
    </source>
</evidence>
<dbReference type="InterPro" id="IPR030930">
    <property type="entry name" value="AIDA"/>
</dbReference>
<dbReference type="PANTHER" id="PTHR35037">
    <property type="entry name" value="C-TERMINAL REGION OF AIDA-LIKE PROTEIN"/>
    <property type="match status" value="1"/>
</dbReference>
<organism evidence="5 6">
    <name type="scientific">Bartonella henselae (strain ATCC 49882 / DSM 28221 / CCUG 30454 / Houston 1)</name>
    <name type="common">Rochalimaea henselae</name>
    <dbReference type="NCBI Taxonomy" id="283166"/>
    <lineage>
        <taxon>Bacteria</taxon>
        <taxon>Pseudomonadati</taxon>
        <taxon>Pseudomonadota</taxon>
        <taxon>Alphaproteobacteria</taxon>
        <taxon>Hyphomicrobiales</taxon>
        <taxon>Bartonellaceae</taxon>
        <taxon>Bartonella</taxon>
    </lineage>
</organism>
<dbReference type="InterPro" id="IPR005546">
    <property type="entry name" value="Autotransporte_beta"/>
</dbReference>
<dbReference type="OrthoDB" id="7920344at2"/>
<dbReference type="InterPro" id="IPR012332">
    <property type="entry name" value="Autotransporter_pectin_lyase_C"/>
</dbReference>
<dbReference type="InterPro" id="IPR036709">
    <property type="entry name" value="Autotransporte_beta_dom_sf"/>
</dbReference>
<sequence length="874" mass="95156">MRHKYKLSFSIFIISSCFVQVASASENKNRALKKITSVTSGGKIAKSSALVTQSLIPSSNIMIQDGGVEIVENGKTSIGATVEEGGKQIVTRGGKAIDTKISGGKQFVFEESPANFDDLQRQSSAYDAIVSGGNGVVGQQNVYDDAKAWNTKVTQGGEQNLYMGNKKIGGGFAENTVVSGNGRQHILAEGMATNTILKDKAVQVVYPGGIIDRLTVNGSASSWLYVGADLQGEIKVNDKGHLYLFAGDRTDHIIREKLFVEGRVAEWLFGVGERNNNETPQIEIDSLSGDGGTIIFSSVPYDRRHISLHVEFLSGTLHFNLNISTKDENRDYLSIGSNSAGNHTISITDSGAEITSSFSRNSSIIAELNLITDRSQGEGANFALANYFGKKITAVDGGAYMYTLQKRNRCADSSGDYTVWYLGVGTERADRSNNYSQCVKNKSKTRVPLVASSSDVGVDAQSHQNFSSSQRQDSNSQTTRRKNNEQTSKPRPPRHLRDAQHPPIPPTIPFLEKPASDTSSPTGHYHFSDEQQQSVVSTDGQSLADQMILRPGQQGSSSPQSSQKLSVSHFLTTPSTDAVLSMSVIPALVFHNELQAVRAGRGILDRGKKNTAFWAHAIKSKEHIVADHKDFKLDQTGIVLGVSGVSELMGGEFYIGGFGSYDQARVAHARGGVSGINTYSIGAYATYFDKSGWYLDSILKYNQYQNNLKAVSTNGIAIEGNYNQWGLGTSFEAGYRFETTKSSWMQPYAQLSWLQVEGKEIKLSNEMTGDINAFTSLRSEVGLSAGYEFCLGGDVTSMAYITAAWLRENRDSNHTTINKLHQFVTDLSGNFGKLGIGLSSLVSKKFKLYAEAQYVKGDKVKQSFQGILGVRYSF</sequence>
<dbReference type="Pfam" id="PF03212">
    <property type="entry name" value="Pertactin"/>
    <property type="match status" value="1"/>
</dbReference>
<dbReference type="InterPro" id="IPR003991">
    <property type="entry name" value="Pertactin_virulence_factor"/>
</dbReference>
<dbReference type="SMART" id="SM00869">
    <property type="entry name" value="Autotransporter"/>
    <property type="match status" value="1"/>
</dbReference>
<dbReference type="eggNOG" id="COG3468">
    <property type="taxonomic scope" value="Bacteria"/>
</dbReference>
<dbReference type="GO" id="GO:0019867">
    <property type="term" value="C:outer membrane"/>
    <property type="evidence" value="ECO:0007669"/>
    <property type="project" value="InterPro"/>
</dbReference>
<name>A0A0H3LXX9_BARHE</name>
<dbReference type="SUPFAM" id="SSF51126">
    <property type="entry name" value="Pectin lyase-like"/>
    <property type="match status" value="1"/>
</dbReference>
<keyword evidence="6" id="KW-1185">Reference proteome</keyword>
<feature type="signal peptide" evidence="3">
    <location>
        <begin position="1"/>
        <end position="24"/>
    </location>
</feature>
<dbReference type="Proteomes" id="UP000000421">
    <property type="component" value="Chromosome"/>
</dbReference>
<feature type="compositionally biased region" description="Polar residues" evidence="2">
    <location>
        <begin position="451"/>
        <end position="478"/>
    </location>
</feature>
<feature type="domain" description="Autotransporter" evidence="4">
    <location>
        <begin position="606"/>
        <end position="874"/>
    </location>
</feature>